<dbReference type="AlphaFoldDB" id="A0A1R0H333"/>
<keyword evidence="2" id="KW-1185">Reference proteome</keyword>
<dbReference type="InterPro" id="IPR019410">
    <property type="entry name" value="Methyltransf_16"/>
</dbReference>
<sequence length="438" mass="49868">MSKTLEIPPTIDKNKTDYSNILNTLSYLKSQLKLQRGFQNNSQESFSIHYPWDLSDSTEKSWCINWLQSLIKSASKQLMVHDSPESLEQLDSIISQVSDIISELCGEGASNPKQVSIRLWNSSFDPFDVILNEPSYQEADLGSKTWGSSILLSRFISRNPSFFSQYTKIIELGSGTGLCGISLCKILQEYPKTFNITITDFLDPLLFSISSSFKINLPESIPIKQGSFQFGQNSLANVSKLDWFDVNSVISDTPNQDNHIHIQPPQANYFDVSQNMSVSSFDTFPLKDSRDSYDLIIASDVLYEIQHALIIPKVVHLLLLKNEIARNSFLNAFPDASNFPIIPSFINPTPYLDKLSLSKVPLFLITAPLRKTHWAEINTFESTMIQFGFKCIFYKDTSLSQDLENWYLSNPNSTENNREKISSNTISDDLIYRIYFWI</sequence>
<keyword evidence="1" id="KW-0489">Methyltransferase</keyword>
<evidence type="ECO:0000313" key="2">
    <source>
        <dbReference type="Proteomes" id="UP000187455"/>
    </source>
</evidence>
<gene>
    <name evidence="1" type="ORF">AYI68_g2367</name>
</gene>
<organism evidence="1 2">
    <name type="scientific">Smittium mucronatum</name>
    <dbReference type="NCBI Taxonomy" id="133383"/>
    <lineage>
        <taxon>Eukaryota</taxon>
        <taxon>Fungi</taxon>
        <taxon>Fungi incertae sedis</taxon>
        <taxon>Zoopagomycota</taxon>
        <taxon>Kickxellomycotina</taxon>
        <taxon>Harpellomycetes</taxon>
        <taxon>Harpellales</taxon>
        <taxon>Legeriomycetaceae</taxon>
        <taxon>Smittium</taxon>
    </lineage>
</organism>
<reference evidence="1 2" key="1">
    <citation type="journal article" date="2016" name="Mol. Biol. Evol.">
        <title>Genome-Wide Survey of Gut Fungi (Harpellales) Reveals the First Horizontally Transferred Ubiquitin Gene from a Mosquito Host.</title>
        <authorList>
            <person name="Wang Y."/>
            <person name="White M.M."/>
            <person name="Kvist S."/>
            <person name="Moncalvo J.M."/>
        </authorList>
    </citation>
    <scope>NUCLEOTIDE SEQUENCE [LARGE SCALE GENOMIC DNA]</scope>
    <source>
        <strain evidence="1 2">ALG-7-W6</strain>
    </source>
</reference>
<protein>
    <submittedName>
        <fullName evidence="1">Protein-lysine N-methyltransferase rrg1</fullName>
    </submittedName>
</protein>
<dbReference type="PANTHER" id="PTHR14614">
    <property type="entry name" value="HEPATOCELLULAR CARCINOMA-ASSOCIATED ANTIGEN"/>
    <property type="match status" value="1"/>
</dbReference>
<accession>A0A1R0H333</accession>
<dbReference type="Proteomes" id="UP000187455">
    <property type="component" value="Unassembled WGS sequence"/>
</dbReference>
<dbReference type="InterPro" id="IPR029063">
    <property type="entry name" value="SAM-dependent_MTases_sf"/>
</dbReference>
<dbReference type="EMBL" id="LSSL01000878">
    <property type="protein sequence ID" value="OLY83493.1"/>
    <property type="molecule type" value="Genomic_DNA"/>
</dbReference>
<evidence type="ECO:0000313" key="1">
    <source>
        <dbReference type="EMBL" id="OLY83493.1"/>
    </source>
</evidence>
<name>A0A1R0H333_9FUNG</name>
<comment type="caution">
    <text evidence="1">The sequence shown here is derived from an EMBL/GenBank/DDBJ whole genome shotgun (WGS) entry which is preliminary data.</text>
</comment>
<dbReference type="OrthoDB" id="443981at2759"/>
<proteinExistence type="predicted"/>
<dbReference type="Pfam" id="PF10294">
    <property type="entry name" value="Methyltransf_16"/>
    <property type="match status" value="1"/>
</dbReference>
<dbReference type="STRING" id="133383.A0A1R0H333"/>
<dbReference type="GO" id="GO:0032259">
    <property type="term" value="P:methylation"/>
    <property type="evidence" value="ECO:0007669"/>
    <property type="project" value="UniProtKB-KW"/>
</dbReference>
<keyword evidence="1" id="KW-0808">Transferase</keyword>
<dbReference type="GO" id="GO:0008168">
    <property type="term" value="F:methyltransferase activity"/>
    <property type="evidence" value="ECO:0007669"/>
    <property type="project" value="UniProtKB-KW"/>
</dbReference>
<dbReference type="Gene3D" id="3.40.50.150">
    <property type="entry name" value="Vaccinia Virus protein VP39"/>
    <property type="match status" value="1"/>
</dbReference>